<gene>
    <name evidence="10" type="ORF">KUCA_T00001807001</name>
</gene>
<dbReference type="Proteomes" id="UP000019384">
    <property type="component" value="Unassembled WGS sequence"/>
</dbReference>
<dbReference type="Gene3D" id="3.30.1220.10">
    <property type="entry name" value="CobW-like, C-terminal domain"/>
    <property type="match status" value="1"/>
</dbReference>
<protein>
    <recommendedName>
        <fullName evidence="12">CobW/HypB/UreG nucleotide-binding domain-containing protein</fullName>
    </recommendedName>
</protein>
<dbReference type="AlphaFoldDB" id="W6MLT9"/>
<evidence type="ECO:0000259" key="8">
    <source>
        <dbReference type="Pfam" id="PF02492"/>
    </source>
</evidence>
<dbReference type="OrthoDB" id="258627at2759"/>
<evidence type="ECO:0000256" key="5">
    <source>
        <dbReference type="ARBA" id="ARBA00023186"/>
    </source>
</evidence>
<reference evidence="10" key="1">
    <citation type="submission" date="2013-12" db="EMBL/GenBank/DDBJ databases">
        <authorList>
            <person name="Genoscope - CEA"/>
        </authorList>
    </citation>
    <scope>NUCLEOTIDE SEQUENCE</scope>
    <source>
        <strain evidence="10">CBS 1993</strain>
    </source>
</reference>
<evidence type="ECO:0000313" key="11">
    <source>
        <dbReference type="Proteomes" id="UP000019384"/>
    </source>
</evidence>
<dbReference type="InterPro" id="IPR003495">
    <property type="entry name" value="CobW/HypB/UreG_nucleotide-bd"/>
</dbReference>
<dbReference type="GeneID" id="34519236"/>
<dbReference type="GO" id="GO:0051604">
    <property type="term" value="P:protein maturation"/>
    <property type="evidence" value="ECO:0007669"/>
    <property type="project" value="EnsemblFungi"/>
</dbReference>
<accession>W6MLT9</accession>
<evidence type="ECO:0000256" key="7">
    <source>
        <dbReference type="ARBA" id="ARBA00049117"/>
    </source>
</evidence>
<dbReference type="CDD" id="cd03112">
    <property type="entry name" value="CobW-like"/>
    <property type="match status" value="1"/>
</dbReference>
<evidence type="ECO:0008006" key="12">
    <source>
        <dbReference type="Google" id="ProtNLM"/>
    </source>
</evidence>
<evidence type="ECO:0000256" key="6">
    <source>
        <dbReference type="ARBA" id="ARBA00034320"/>
    </source>
</evidence>
<dbReference type="InterPro" id="IPR027417">
    <property type="entry name" value="P-loop_NTPase"/>
</dbReference>
<evidence type="ECO:0000259" key="9">
    <source>
        <dbReference type="Pfam" id="PF07683"/>
    </source>
</evidence>
<dbReference type="EMBL" id="HG793126">
    <property type="protein sequence ID" value="CDK25837.1"/>
    <property type="molecule type" value="Genomic_DNA"/>
</dbReference>
<dbReference type="HOGENOM" id="CLU_017452_0_1_1"/>
<keyword evidence="4" id="KW-0342">GTP-binding</keyword>
<dbReference type="InterPro" id="IPR051316">
    <property type="entry name" value="Zinc-reg_GTPase_activator"/>
</dbReference>
<dbReference type="InterPro" id="IPR036627">
    <property type="entry name" value="CobW-likC_sf"/>
</dbReference>
<keyword evidence="3" id="KW-0862">Zinc</keyword>
<keyword evidence="5" id="KW-0143">Chaperone</keyword>
<organism evidence="10 11">
    <name type="scientific">Kuraishia capsulata CBS 1993</name>
    <dbReference type="NCBI Taxonomy" id="1382522"/>
    <lineage>
        <taxon>Eukaryota</taxon>
        <taxon>Fungi</taxon>
        <taxon>Dikarya</taxon>
        <taxon>Ascomycota</taxon>
        <taxon>Saccharomycotina</taxon>
        <taxon>Pichiomycetes</taxon>
        <taxon>Pichiales</taxon>
        <taxon>Pichiaceae</taxon>
        <taxon>Kuraishia</taxon>
    </lineage>
</organism>
<dbReference type="GO" id="GO:0034224">
    <property type="term" value="P:cellular response to zinc ion starvation"/>
    <property type="evidence" value="ECO:0007669"/>
    <property type="project" value="EnsemblFungi"/>
</dbReference>
<evidence type="ECO:0000256" key="1">
    <source>
        <dbReference type="ARBA" id="ARBA00022741"/>
    </source>
</evidence>
<feature type="domain" description="CobW C-terminal" evidence="9">
    <location>
        <begin position="287"/>
        <end position="384"/>
    </location>
</feature>
<comment type="catalytic activity">
    <reaction evidence="7">
        <text>GTP + H2O = GDP + phosphate + H(+)</text>
        <dbReference type="Rhea" id="RHEA:19669"/>
        <dbReference type="ChEBI" id="CHEBI:15377"/>
        <dbReference type="ChEBI" id="CHEBI:15378"/>
        <dbReference type="ChEBI" id="CHEBI:37565"/>
        <dbReference type="ChEBI" id="CHEBI:43474"/>
        <dbReference type="ChEBI" id="CHEBI:58189"/>
    </reaction>
    <physiologicalReaction direction="left-to-right" evidence="7">
        <dbReference type="Rhea" id="RHEA:19670"/>
    </physiologicalReaction>
</comment>
<dbReference type="GO" id="GO:0008047">
    <property type="term" value="F:enzyme activator activity"/>
    <property type="evidence" value="ECO:0007669"/>
    <property type="project" value="EnsemblFungi"/>
</dbReference>
<dbReference type="STRING" id="1382522.W6MLT9"/>
<dbReference type="SUPFAM" id="SSF52540">
    <property type="entry name" value="P-loop containing nucleoside triphosphate hydrolases"/>
    <property type="match status" value="1"/>
</dbReference>
<comment type="similarity">
    <text evidence="6">Belongs to the SIMIBI class G3E GTPase family. ZNG1 subfamily.</text>
</comment>
<keyword evidence="1" id="KW-0547">Nucleotide-binding</keyword>
<dbReference type="RefSeq" id="XP_022457848.1">
    <property type="nucleotide sequence ID" value="XM_022604026.1"/>
</dbReference>
<reference evidence="10" key="2">
    <citation type="submission" date="2014-02" db="EMBL/GenBank/DDBJ databases">
        <title>Complete DNA sequence of /Kuraishia capsulata/ illustrates novel genomic features among budding yeasts (/Saccharomycotina/).</title>
        <authorList>
            <person name="Morales L."/>
            <person name="Noel B."/>
            <person name="Porcel B."/>
            <person name="Marcet-Houben M."/>
            <person name="Hullo M-F."/>
            <person name="Sacerdot C."/>
            <person name="Tekaia F."/>
            <person name="Leh-Louis V."/>
            <person name="Despons L."/>
            <person name="Khanna V."/>
            <person name="Aury J-M."/>
            <person name="Barbe V."/>
            <person name="Couloux A."/>
            <person name="Labadie K."/>
            <person name="Pelletier E."/>
            <person name="Souciet J-L."/>
            <person name="Boekhout T."/>
            <person name="Gabaldon T."/>
            <person name="Wincker P."/>
            <person name="Dujon B."/>
        </authorList>
    </citation>
    <scope>NUCLEOTIDE SEQUENCE</scope>
    <source>
        <strain evidence="10">CBS 1993</strain>
    </source>
</reference>
<dbReference type="PANTHER" id="PTHR13748">
    <property type="entry name" value="COBW-RELATED"/>
    <property type="match status" value="1"/>
</dbReference>
<evidence type="ECO:0000256" key="3">
    <source>
        <dbReference type="ARBA" id="ARBA00022833"/>
    </source>
</evidence>
<dbReference type="Pfam" id="PF02492">
    <property type="entry name" value="cobW"/>
    <property type="match status" value="1"/>
</dbReference>
<dbReference type="GO" id="GO:0005525">
    <property type="term" value="F:GTP binding"/>
    <property type="evidence" value="ECO:0007669"/>
    <property type="project" value="UniProtKB-KW"/>
</dbReference>
<proteinExistence type="inferred from homology"/>
<feature type="domain" description="CobW/HypB/UreG nucleotide-binding" evidence="8">
    <location>
        <begin position="50"/>
        <end position="247"/>
    </location>
</feature>
<dbReference type="GO" id="GO:0140827">
    <property type="term" value="F:zinc chaperone activity"/>
    <property type="evidence" value="ECO:0007669"/>
    <property type="project" value="EnsemblFungi"/>
</dbReference>
<dbReference type="GO" id="GO:0005737">
    <property type="term" value="C:cytoplasm"/>
    <property type="evidence" value="ECO:0007669"/>
    <property type="project" value="TreeGrafter"/>
</dbReference>
<keyword evidence="2" id="KW-0378">Hydrolase</keyword>
<dbReference type="GO" id="GO:0003924">
    <property type="term" value="F:GTPase activity"/>
    <property type="evidence" value="ECO:0007669"/>
    <property type="project" value="EnsemblFungi"/>
</dbReference>
<name>W6MLT9_9ASCO</name>
<dbReference type="Gene3D" id="3.40.50.300">
    <property type="entry name" value="P-loop containing nucleotide triphosphate hydrolases"/>
    <property type="match status" value="1"/>
</dbReference>
<dbReference type="SUPFAM" id="SSF90002">
    <property type="entry name" value="Hypothetical protein YjiA, C-terminal domain"/>
    <property type="match status" value="1"/>
</dbReference>
<sequence>MSDFEDEIPMLVDDTGCLIPVEPLEAPKRLQEQQQQQRQQLEDVPSKKVPVTIITGYLGSGKSTLLEQIAKRGDRKLAVILNEFGDSAPIEKALTVKDKNNQAYEEWLDLGNGCLCCSVKDNGVAAIERLVAKNTGFDHVLLETSGVADPAPIAAMFWLDDGLASNVYIDGIIAVLDCENIDQSLDDLGGHFHTSEDRPASAEGSTTAHVQIAVADVLLLNKADKVSEEKIQELRRRVSAINGVAPIYSTSYGDISLDHILDLHSYENRGIESIANITTGFHDPRISTVSLDFGPKLDLAQIKKVESFLQELLWENEDEEIHRIKGLLLVNDSKDSFKVIQGVRKTYEIVDADDYDSSLELTTSRLVLIGKGVGDENMKLKFEKFTGIPILNGE</sequence>
<evidence type="ECO:0000256" key="2">
    <source>
        <dbReference type="ARBA" id="ARBA00022801"/>
    </source>
</evidence>
<evidence type="ECO:0000313" key="10">
    <source>
        <dbReference type="EMBL" id="CDK25837.1"/>
    </source>
</evidence>
<dbReference type="Pfam" id="PF07683">
    <property type="entry name" value="CobW_C"/>
    <property type="match status" value="1"/>
</dbReference>
<dbReference type="PANTHER" id="PTHR13748:SF31">
    <property type="entry name" value="ZINC-REGULATED GTPASE METALLOPROTEIN ACTIVATOR 1A-RELATED"/>
    <property type="match status" value="1"/>
</dbReference>
<evidence type="ECO:0000256" key="4">
    <source>
        <dbReference type="ARBA" id="ARBA00023134"/>
    </source>
</evidence>
<dbReference type="InterPro" id="IPR011629">
    <property type="entry name" value="CobW-like_C"/>
</dbReference>
<keyword evidence="11" id="KW-1185">Reference proteome</keyword>